<dbReference type="SUPFAM" id="SSF109604">
    <property type="entry name" value="HD-domain/PDEase-like"/>
    <property type="match status" value="1"/>
</dbReference>
<protein>
    <submittedName>
        <fullName evidence="2">Metal dependent phosphohydrolase (Modular protein)</fullName>
    </submittedName>
</protein>
<dbReference type="KEGG" id="xph:XppCFBP6546_12300"/>
<dbReference type="Proteomes" id="UP000234166">
    <property type="component" value="Unassembled WGS sequence"/>
</dbReference>
<gene>
    <name evidence="2" type="ORF">XAP7430_100060</name>
</gene>
<proteinExistence type="predicted"/>
<feature type="transmembrane region" description="Helical" evidence="1">
    <location>
        <begin position="15"/>
        <end position="37"/>
    </location>
</feature>
<keyword evidence="1" id="KW-0472">Membrane</keyword>
<sequence>MASSTLRIRAKPSKLATGLIIPLHSLVPWISISLIGLTSVNNLKRTDELVERARSLAAIAHASQTDKAGLPYLGHVARVAERVTAAGHCCEAIAAAWLHDVLEDQPEHADAVLLFPAAVVEAVDLLTRKEHVSTDSYYAGIRCNRIALAVKAADIADNSSAERLALLSSEDRNRLLTKYSKAKIALGLA</sequence>
<dbReference type="Gene3D" id="1.10.3210.10">
    <property type="entry name" value="Hypothetical protein af1432"/>
    <property type="match status" value="1"/>
</dbReference>
<keyword evidence="1" id="KW-0812">Transmembrane</keyword>
<evidence type="ECO:0000256" key="1">
    <source>
        <dbReference type="SAM" id="Phobius"/>
    </source>
</evidence>
<name>A0AB38DU20_XANCH</name>
<comment type="caution">
    <text evidence="2">The sequence shown here is derived from an EMBL/GenBank/DDBJ whole genome shotgun (WGS) entry which is preliminary data.</text>
</comment>
<evidence type="ECO:0000313" key="2">
    <source>
        <dbReference type="EMBL" id="SON76569.1"/>
    </source>
</evidence>
<dbReference type="EMBL" id="OCYS01000002">
    <property type="protein sequence ID" value="SON76569.1"/>
    <property type="molecule type" value="Genomic_DNA"/>
</dbReference>
<keyword evidence="1" id="KW-1133">Transmembrane helix</keyword>
<evidence type="ECO:0000313" key="3">
    <source>
        <dbReference type="Proteomes" id="UP000234166"/>
    </source>
</evidence>
<reference evidence="2 3" key="1">
    <citation type="submission" date="2017-10" db="EMBL/GenBank/DDBJ databases">
        <authorList>
            <person name="Regsiter A."/>
            <person name="William W."/>
        </authorList>
    </citation>
    <scope>NUCLEOTIDE SEQUENCE [LARGE SCALE GENOMIC DNA]</scope>
    <source>
        <strain evidence="2 3">CFBP7430</strain>
    </source>
</reference>
<dbReference type="AlphaFoldDB" id="A0AB38DU20"/>
<organism evidence="2 3">
    <name type="scientific">Xanthomonas campestris pv. phaseoli</name>
    <dbReference type="NCBI Taxonomy" id="317013"/>
    <lineage>
        <taxon>Bacteria</taxon>
        <taxon>Pseudomonadati</taxon>
        <taxon>Pseudomonadota</taxon>
        <taxon>Gammaproteobacteria</taxon>
        <taxon>Lysobacterales</taxon>
        <taxon>Lysobacteraceae</taxon>
        <taxon>Xanthomonas</taxon>
    </lineage>
</organism>
<accession>A0AB38DU20</accession>